<gene>
    <name evidence="3" type="ORF">PEVE_00009785</name>
</gene>
<reference evidence="3 4" key="1">
    <citation type="submission" date="2022-05" db="EMBL/GenBank/DDBJ databases">
        <authorList>
            <consortium name="Genoscope - CEA"/>
            <person name="William W."/>
        </authorList>
    </citation>
    <scope>NUCLEOTIDE SEQUENCE [LARGE SCALE GENOMIC DNA]</scope>
</reference>
<feature type="region of interest" description="Disordered" evidence="1">
    <location>
        <begin position="276"/>
        <end position="306"/>
    </location>
</feature>
<protein>
    <recommendedName>
        <fullName evidence="2">SAP domain-containing protein</fullName>
    </recommendedName>
</protein>
<keyword evidence="4" id="KW-1185">Reference proteome</keyword>
<dbReference type="Proteomes" id="UP001159427">
    <property type="component" value="Unassembled WGS sequence"/>
</dbReference>
<organism evidence="3 4">
    <name type="scientific">Porites evermanni</name>
    <dbReference type="NCBI Taxonomy" id="104178"/>
    <lineage>
        <taxon>Eukaryota</taxon>
        <taxon>Metazoa</taxon>
        <taxon>Cnidaria</taxon>
        <taxon>Anthozoa</taxon>
        <taxon>Hexacorallia</taxon>
        <taxon>Scleractinia</taxon>
        <taxon>Fungiina</taxon>
        <taxon>Poritidae</taxon>
        <taxon>Porites</taxon>
    </lineage>
</organism>
<proteinExistence type="predicted"/>
<dbReference type="CDD" id="cd22343">
    <property type="entry name" value="PDDEXK_lambda_exonuclease-like"/>
    <property type="match status" value="1"/>
</dbReference>
<dbReference type="InterPro" id="IPR011604">
    <property type="entry name" value="PDDEXK-like_dom_sf"/>
</dbReference>
<feature type="domain" description="SAP" evidence="2">
    <location>
        <begin position="51"/>
        <end position="85"/>
    </location>
</feature>
<dbReference type="InterPro" id="IPR003034">
    <property type="entry name" value="SAP_dom"/>
</dbReference>
<dbReference type="Gene3D" id="3.90.320.10">
    <property type="match status" value="1"/>
</dbReference>
<evidence type="ECO:0000313" key="4">
    <source>
        <dbReference type="Proteomes" id="UP001159427"/>
    </source>
</evidence>
<feature type="non-terminal residue" evidence="3">
    <location>
        <position position="1"/>
    </location>
</feature>
<dbReference type="SUPFAM" id="SSF52980">
    <property type="entry name" value="Restriction endonuclease-like"/>
    <property type="match status" value="1"/>
</dbReference>
<dbReference type="Pfam" id="PF02037">
    <property type="entry name" value="SAP"/>
    <property type="match status" value="1"/>
</dbReference>
<dbReference type="Pfam" id="PF09588">
    <property type="entry name" value="YqaJ"/>
    <property type="match status" value="1"/>
</dbReference>
<dbReference type="InterPro" id="IPR036361">
    <property type="entry name" value="SAP_dom_sf"/>
</dbReference>
<dbReference type="PANTHER" id="PTHR46609:SF8">
    <property type="entry name" value="YQAJ VIRAL RECOMBINASE DOMAIN-CONTAINING PROTEIN"/>
    <property type="match status" value="1"/>
</dbReference>
<accession>A0ABN8R9W8</accession>
<comment type="caution">
    <text evidence="3">The sequence shown here is derived from an EMBL/GenBank/DDBJ whole genome shotgun (WGS) entry which is preliminary data.</text>
</comment>
<evidence type="ECO:0000256" key="1">
    <source>
        <dbReference type="SAM" id="MobiDB-lite"/>
    </source>
</evidence>
<dbReference type="PANTHER" id="PTHR46609">
    <property type="entry name" value="EXONUCLEASE, PHAGE-TYPE/RECB, C-TERMINAL DOMAIN-CONTAINING PROTEIN"/>
    <property type="match status" value="1"/>
</dbReference>
<name>A0ABN8R9W8_9CNID</name>
<dbReference type="EMBL" id="CALNXI010001683">
    <property type="protein sequence ID" value="CAH3174900.1"/>
    <property type="molecule type" value="Genomic_DNA"/>
</dbReference>
<dbReference type="InterPro" id="IPR011335">
    <property type="entry name" value="Restrct_endonuc-II-like"/>
</dbReference>
<dbReference type="SUPFAM" id="SSF68906">
    <property type="entry name" value="SAP domain"/>
    <property type="match status" value="1"/>
</dbReference>
<dbReference type="InterPro" id="IPR051703">
    <property type="entry name" value="NF-kappa-B_Signaling_Reg"/>
</dbReference>
<dbReference type="InterPro" id="IPR019080">
    <property type="entry name" value="YqaJ_viral_recombinase"/>
</dbReference>
<sequence length="994" mass="111380">PLRDSDKQTVPCAISCKAVGEIMSFASTSIRSFTVLTEDDGVPGSKFEREPEYYTVDQLKRWLKCRGLKQGGKREEILKRVKDCIFSGSHRTLDSSIDDGKWFALKAIKENSELKGNNSVVSLPVIPTTGWREFQSHDIPSLFNYGHIHYYALESIQNVGSFSDEDGLGHMTDKPMKNGRKYVDSGFVHDMMDTGTSQHYFVRAHVWPSMKTVLPHNVVIVLSVNSGAVIHASCEPCRASSLGRCSHVVAVLFSILDHVTKHGALISKPCTSKECSWNKGKKRNKDPRRLSGAKYPSKRKESSMPVIDFDPRPVQYRQVTSAQINRFVINLQSLSQNSEPSMWETQLKITYENYDLGDPSTLHQKVNILCGNLTTAHLMEIPGTEGQSNSERWFSERWCRLTASKCLPAYRLGKLIVEKNPNAPVDVFKFISHNIWGIDSEPFQSFWMLYGLNSEAKAILKYENDTGRKVRSSGLWVNPKFPFLGCSPDGLVGDDTVIEIKSLKIFKEYSVQTVTASTSPVPKEVLSRQCFRVQEGKCILKKSHAYYYQCQHILLVTERKVIDFILYAESGPDSVEKIERDEPLISKILEFLTALWTRVIAPEIFEMRVPRDLLPFILPETNKDTLDDMDTNECDISSSALPGDHNESMDSYVSQSSSQAKPAVRSHTQEELNAAEALLCAFTTPTCTSSIINQGSGLTFFPWGGMTSSGIQLSNTCPLDNWLILFQVLVENGKVNLAALPESGHIIGSAFKLIKDGLHADAKLLILRSLTPQPQVVSGTLDLYGNEADFFLMLLNPYMMSTTTTTCPSACCPSQVHTLKSTTVILPQPTSHTNEKEVFSASLNLWLYPQDSQCGRKFTTKPSEKVSFYEDVTLNENGDAHKSWHCADIRVSSPRTMLNLKSFVIFSVDLLSRGGILKLSNTPLSISFFGRNFSLFGATLWNGGHYICIFCSNNGWYLYDGLKEYTKEGSGIQFSSMIYEEPWGYSLSYLVYCV</sequence>
<evidence type="ECO:0000313" key="3">
    <source>
        <dbReference type="EMBL" id="CAH3174900.1"/>
    </source>
</evidence>
<evidence type="ECO:0000259" key="2">
    <source>
        <dbReference type="PROSITE" id="PS50800"/>
    </source>
</evidence>
<dbReference type="PROSITE" id="PS50800">
    <property type="entry name" value="SAP"/>
    <property type="match status" value="1"/>
</dbReference>